<name>A0A7W5JV43_9ACTN</name>
<accession>A0A7W5JV43</accession>
<evidence type="ECO:0000313" key="2">
    <source>
        <dbReference type="EMBL" id="MBB3326934.1"/>
    </source>
</evidence>
<evidence type="ECO:0008006" key="4">
    <source>
        <dbReference type="Google" id="ProtNLM"/>
    </source>
</evidence>
<organism evidence="2 3">
    <name type="scientific">Microlunatus antarcticus</name>
    <dbReference type="NCBI Taxonomy" id="53388"/>
    <lineage>
        <taxon>Bacteria</taxon>
        <taxon>Bacillati</taxon>
        <taxon>Actinomycetota</taxon>
        <taxon>Actinomycetes</taxon>
        <taxon>Propionibacteriales</taxon>
        <taxon>Propionibacteriaceae</taxon>
        <taxon>Microlunatus</taxon>
    </lineage>
</organism>
<protein>
    <recommendedName>
        <fullName evidence="4">Htaa protein</fullName>
    </recommendedName>
</protein>
<keyword evidence="1" id="KW-0732">Signal</keyword>
<dbReference type="Proteomes" id="UP000565572">
    <property type="component" value="Unassembled WGS sequence"/>
</dbReference>
<comment type="caution">
    <text evidence="2">The sequence shown here is derived from an EMBL/GenBank/DDBJ whole genome shotgun (WGS) entry which is preliminary data.</text>
</comment>
<evidence type="ECO:0000313" key="3">
    <source>
        <dbReference type="Proteomes" id="UP000565572"/>
    </source>
</evidence>
<proteinExistence type="predicted"/>
<feature type="chain" id="PRO_5038380322" description="Htaa protein" evidence="1">
    <location>
        <begin position="24"/>
        <end position="232"/>
    </location>
</feature>
<dbReference type="RefSeq" id="WP_183337822.1">
    <property type="nucleotide sequence ID" value="NZ_JACHZG010000001.1"/>
</dbReference>
<reference evidence="2 3" key="1">
    <citation type="submission" date="2020-08" db="EMBL/GenBank/DDBJ databases">
        <title>Sequencing the genomes of 1000 actinobacteria strains.</title>
        <authorList>
            <person name="Klenk H.-P."/>
        </authorList>
    </citation>
    <scope>NUCLEOTIDE SEQUENCE [LARGE SCALE GENOMIC DNA]</scope>
    <source>
        <strain evidence="2 3">DSM 11053</strain>
    </source>
</reference>
<keyword evidence="3" id="KW-1185">Reference proteome</keyword>
<sequence length="232" mass="24449">MSRPLAAVVLGAALLAPLQPVVAAHADPSARPPASSAKTHARATQTVLTAYGDSDSAGAVHLSGSLRWANGKVLGHREPVELWGRSGARWVLVRQAVTDRRGDVELSVTPSAHTTYELRYAGSRSKSLTSAAASSRSPRVEVRALAHVRLDAPARAQRGQTFVVKGRVTPARAGRVVVLSGNGRKFTTLRTRADGSFSGRVRLQMKTSLRVSVPKAASLDGAASTPRVVRVA</sequence>
<gene>
    <name evidence="2" type="ORF">FHX39_001878</name>
</gene>
<dbReference type="AlphaFoldDB" id="A0A7W5JV43"/>
<evidence type="ECO:0000256" key="1">
    <source>
        <dbReference type="SAM" id="SignalP"/>
    </source>
</evidence>
<dbReference type="EMBL" id="JACHZG010000001">
    <property type="protein sequence ID" value="MBB3326934.1"/>
    <property type="molecule type" value="Genomic_DNA"/>
</dbReference>
<feature type="signal peptide" evidence="1">
    <location>
        <begin position="1"/>
        <end position="23"/>
    </location>
</feature>